<evidence type="ECO:0000259" key="4">
    <source>
        <dbReference type="PROSITE" id="PS51077"/>
    </source>
</evidence>
<evidence type="ECO:0000256" key="2">
    <source>
        <dbReference type="ARBA" id="ARBA00023125"/>
    </source>
</evidence>
<gene>
    <name evidence="6" type="ORF">CT690_04785</name>
</gene>
<evidence type="ECO:0000313" key="6">
    <source>
        <dbReference type="EMBL" id="PYD40608.1"/>
    </source>
</evidence>
<feature type="domain" description="HTH iclR-type" evidence="4">
    <location>
        <begin position="33"/>
        <end position="94"/>
    </location>
</feature>
<evidence type="ECO:0000313" key="7">
    <source>
        <dbReference type="Proteomes" id="UP000248196"/>
    </source>
</evidence>
<dbReference type="GO" id="GO:0045892">
    <property type="term" value="P:negative regulation of DNA-templated transcription"/>
    <property type="evidence" value="ECO:0007669"/>
    <property type="project" value="TreeGrafter"/>
</dbReference>
<dbReference type="Pfam" id="PF09339">
    <property type="entry name" value="HTH_IclR"/>
    <property type="match status" value="1"/>
</dbReference>
<dbReference type="InterPro" id="IPR014757">
    <property type="entry name" value="Tscrpt_reg_IclR_C"/>
</dbReference>
<dbReference type="Gene3D" id="3.30.450.40">
    <property type="match status" value="1"/>
</dbReference>
<dbReference type="InterPro" id="IPR050707">
    <property type="entry name" value="HTH_MetabolicPath_Reg"/>
</dbReference>
<accession>A0A318P686</accession>
<evidence type="ECO:0000259" key="5">
    <source>
        <dbReference type="PROSITE" id="PS51078"/>
    </source>
</evidence>
<dbReference type="SMART" id="SM00346">
    <property type="entry name" value="HTH_ICLR"/>
    <property type="match status" value="1"/>
</dbReference>
<dbReference type="InterPro" id="IPR029016">
    <property type="entry name" value="GAF-like_dom_sf"/>
</dbReference>
<dbReference type="AlphaFoldDB" id="A0A318P686"/>
<organism evidence="6 7">
    <name type="scientific">Serratia plymuthica</name>
    <dbReference type="NCBI Taxonomy" id="82996"/>
    <lineage>
        <taxon>Bacteria</taxon>
        <taxon>Pseudomonadati</taxon>
        <taxon>Pseudomonadota</taxon>
        <taxon>Gammaproteobacteria</taxon>
        <taxon>Enterobacterales</taxon>
        <taxon>Yersiniaceae</taxon>
        <taxon>Serratia</taxon>
    </lineage>
</organism>
<reference evidence="6 7" key="1">
    <citation type="submission" date="2017-11" db="EMBL/GenBank/DDBJ databases">
        <title>Genome sequence of the oocydin A producing rhizobacterium Serratia plymuthica 4Rx5.</title>
        <authorList>
            <person name="Matilla M.A."/>
            <person name="Udaondo Z."/>
            <person name="Salmond G.P.C."/>
        </authorList>
    </citation>
    <scope>NUCLEOTIDE SEQUENCE [LARGE SCALE GENOMIC DNA]</scope>
    <source>
        <strain evidence="6 7">4Rx5</strain>
    </source>
</reference>
<keyword evidence="3" id="KW-0804">Transcription</keyword>
<dbReference type="Pfam" id="PF01614">
    <property type="entry name" value="IclR_C"/>
    <property type="match status" value="1"/>
</dbReference>
<dbReference type="InterPro" id="IPR036390">
    <property type="entry name" value="WH_DNA-bd_sf"/>
</dbReference>
<dbReference type="Proteomes" id="UP000248196">
    <property type="component" value="Unassembled WGS sequence"/>
</dbReference>
<dbReference type="NCBIfam" id="TIGR02431">
    <property type="entry name" value="pcaR_pcaU"/>
    <property type="match status" value="1"/>
</dbReference>
<evidence type="ECO:0000256" key="3">
    <source>
        <dbReference type="ARBA" id="ARBA00023163"/>
    </source>
</evidence>
<dbReference type="EMBL" id="PESE01000001">
    <property type="protein sequence ID" value="PYD40608.1"/>
    <property type="molecule type" value="Genomic_DNA"/>
</dbReference>
<dbReference type="GO" id="GO:0045893">
    <property type="term" value="P:positive regulation of DNA-templated transcription"/>
    <property type="evidence" value="ECO:0007669"/>
    <property type="project" value="InterPro"/>
</dbReference>
<keyword evidence="1" id="KW-0805">Transcription regulation</keyword>
<protein>
    <submittedName>
        <fullName evidence="6">IclR family transcriptional regulator</fullName>
    </submittedName>
</protein>
<dbReference type="OrthoDB" id="9807558at2"/>
<name>A0A318P686_SERPL</name>
<dbReference type="Gene3D" id="1.10.10.10">
    <property type="entry name" value="Winged helix-like DNA-binding domain superfamily/Winged helix DNA-binding domain"/>
    <property type="match status" value="1"/>
</dbReference>
<dbReference type="SUPFAM" id="SSF46785">
    <property type="entry name" value="Winged helix' DNA-binding domain"/>
    <property type="match status" value="1"/>
</dbReference>
<dbReference type="InterPro" id="IPR005471">
    <property type="entry name" value="Tscrpt_reg_IclR_N"/>
</dbReference>
<dbReference type="PANTHER" id="PTHR30136">
    <property type="entry name" value="HELIX-TURN-HELIX TRANSCRIPTIONAL REGULATOR, ICLR FAMILY"/>
    <property type="match status" value="1"/>
</dbReference>
<sequence>MGDVSEFGGGELRRLQEIGDLSNERYKGDPNFMASLARGLEVLQAFQPQYSQMSVSEISQITGIPRAAVRRCLYTLRALGFVHCPDGRHYRLLPRVLTIGHAYLSSSELAKAAQNSLDYLSKLLNESCSVATLDGDNILYIARASVKRIMTIDLGRGSRLPAYATSMGLVLLSALNEEQLEDYLSRVTFEPLTEHTVTSAEQLREQLAKVRRQGYAINDQQLEIGLRSIAVPMHSRKGGGGVVAAMNVGVNASQISSAELRERVLPQLQRAAMELALLL</sequence>
<dbReference type="InterPro" id="IPR036388">
    <property type="entry name" value="WH-like_DNA-bd_sf"/>
</dbReference>
<comment type="caution">
    <text evidence="6">The sequence shown here is derived from an EMBL/GenBank/DDBJ whole genome shotgun (WGS) entry which is preliminary data.</text>
</comment>
<dbReference type="InterPro" id="IPR012794">
    <property type="entry name" value="PcaR_PcaU"/>
</dbReference>
<dbReference type="RefSeq" id="WP_004946206.1">
    <property type="nucleotide sequence ID" value="NZ_PESE01000001.1"/>
</dbReference>
<evidence type="ECO:0000256" key="1">
    <source>
        <dbReference type="ARBA" id="ARBA00023015"/>
    </source>
</evidence>
<dbReference type="GO" id="GO:0046278">
    <property type="term" value="P:3,4-dihydroxybenzoate metabolic process"/>
    <property type="evidence" value="ECO:0007669"/>
    <property type="project" value="InterPro"/>
</dbReference>
<proteinExistence type="predicted"/>
<dbReference type="SUPFAM" id="SSF55781">
    <property type="entry name" value="GAF domain-like"/>
    <property type="match status" value="1"/>
</dbReference>
<dbReference type="PANTHER" id="PTHR30136:SF34">
    <property type="entry name" value="TRANSCRIPTIONAL REGULATOR"/>
    <property type="match status" value="1"/>
</dbReference>
<dbReference type="GO" id="GO:0003677">
    <property type="term" value="F:DNA binding"/>
    <property type="evidence" value="ECO:0007669"/>
    <property type="project" value="UniProtKB-KW"/>
</dbReference>
<feature type="domain" description="IclR-ED" evidence="5">
    <location>
        <begin position="95"/>
        <end position="279"/>
    </location>
</feature>
<dbReference type="GO" id="GO:0003700">
    <property type="term" value="F:DNA-binding transcription factor activity"/>
    <property type="evidence" value="ECO:0007669"/>
    <property type="project" value="TreeGrafter"/>
</dbReference>
<dbReference type="PROSITE" id="PS51077">
    <property type="entry name" value="HTH_ICLR"/>
    <property type="match status" value="1"/>
</dbReference>
<dbReference type="PROSITE" id="PS51078">
    <property type="entry name" value="ICLR_ED"/>
    <property type="match status" value="1"/>
</dbReference>
<keyword evidence="2" id="KW-0238">DNA-binding</keyword>